<feature type="compositionally biased region" description="Acidic residues" evidence="1">
    <location>
        <begin position="442"/>
        <end position="472"/>
    </location>
</feature>
<accession>A0AAW0EXB4</accession>
<feature type="compositionally biased region" description="Low complexity" evidence="1">
    <location>
        <begin position="105"/>
        <end position="115"/>
    </location>
</feature>
<feature type="compositionally biased region" description="Acidic residues" evidence="1">
    <location>
        <begin position="158"/>
        <end position="176"/>
    </location>
</feature>
<dbReference type="SUPFAM" id="SSF46565">
    <property type="entry name" value="Chaperone J-domain"/>
    <property type="match status" value="1"/>
</dbReference>
<reference evidence="3 4" key="1">
    <citation type="journal article" date="2021" name="MBio">
        <title>A New Model Trypanosomatid, Novymonas esmeraldas: Genomic Perception of Its 'Candidatus Pandoraea novymonadis' Endosymbiont.</title>
        <authorList>
            <person name="Zakharova A."/>
            <person name="Saura A."/>
            <person name="Butenko A."/>
            <person name="Podesvova L."/>
            <person name="Warmusova S."/>
            <person name="Kostygov A.Y."/>
            <person name="Nenarokova A."/>
            <person name="Lukes J."/>
            <person name="Opperdoes F.R."/>
            <person name="Yurchenko V."/>
        </authorList>
    </citation>
    <scope>NUCLEOTIDE SEQUENCE [LARGE SCALE GENOMIC DNA]</scope>
    <source>
        <strain evidence="3 4">E262AT.01</strain>
    </source>
</reference>
<feature type="compositionally biased region" description="Low complexity" evidence="1">
    <location>
        <begin position="386"/>
        <end position="400"/>
    </location>
</feature>
<proteinExistence type="predicted"/>
<dbReference type="Proteomes" id="UP001430356">
    <property type="component" value="Unassembled WGS sequence"/>
</dbReference>
<feature type="compositionally biased region" description="Low complexity" evidence="1">
    <location>
        <begin position="123"/>
        <end position="148"/>
    </location>
</feature>
<name>A0AAW0EXB4_9TRYP</name>
<keyword evidence="4" id="KW-1185">Reference proteome</keyword>
<feature type="domain" description="J" evidence="2">
    <location>
        <begin position="23"/>
        <end position="96"/>
    </location>
</feature>
<dbReference type="AlphaFoldDB" id="A0AAW0EXB4"/>
<gene>
    <name evidence="3" type="ORF">NESM_000723200</name>
</gene>
<dbReference type="EMBL" id="JAECZO010000116">
    <property type="protein sequence ID" value="KAK7197712.1"/>
    <property type="molecule type" value="Genomic_DNA"/>
</dbReference>
<evidence type="ECO:0000313" key="3">
    <source>
        <dbReference type="EMBL" id="KAK7197712.1"/>
    </source>
</evidence>
<feature type="region of interest" description="Disordered" evidence="1">
    <location>
        <begin position="381"/>
        <end position="472"/>
    </location>
</feature>
<feature type="region of interest" description="Disordered" evidence="1">
    <location>
        <begin position="105"/>
        <end position="213"/>
    </location>
</feature>
<evidence type="ECO:0000313" key="4">
    <source>
        <dbReference type="Proteomes" id="UP001430356"/>
    </source>
</evidence>
<comment type="caution">
    <text evidence="3">The sequence shown here is derived from an EMBL/GenBank/DDBJ whole genome shotgun (WGS) entry which is preliminary data.</text>
</comment>
<sequence>MDGGGSAVDAVAIAKRVLEADGQPFTILSLAHGMAPVTPETPVPEARRSYMRLAGVLHPDRLHASYERATEAFQCLVRAFETFADPKSRKQAAAAAAAAARAQASSVAAPSSASRTRAKRAPPAKATARTKAAPASSATSRTGAAPAAKRARKAKDDSGEDSEDGGQDLTEEDDSASEASAADERAWEAWAAADAEPEVSTNRTPIGKPRTTGVCQQAPAVGCPKCRSLWEPDARPQYSLFMGSWGKKVHCQLCLFQFGCATAVHGCPHCSTPFDYDVSMYDAVQTCTRCKKEFGFPYYPVSQHLIDQIALEEWRERVERQKASEREARARARRGDDGDAAAAAEEKMQLLVGTCIMEEQCPLCHKRVKSKHRAHVQECAAATPEARVAPTKPAAKATPATRRRVAAAPPKPRAKAATPAPTARGKRTAAPQRRKRRRSESESEEEEDSASDDDDEEDEISSESSFSDDDSD</sequence>
<dbReference type="CDD" id="cd06257">
    <property type="entry name" value="DnaJ"/>
    <property type="match status" value="1"/>
</dbReference>
<dbReference type="InterPro" id="IPR001623">
    <property type="entry name" value="DnaJ_domain"/>
</dbReference>
<organism evidence="3 4">
    <name type="scientific">Novymonas esmeraldas</name>
    <dbReference type="NCBI Taxonomy" id="1808958"/>
    <lineage>
        <taxon>Eukaryota</taxon>
        <taxon>Discoba</taxon>
        <taxon>Euglenozoa</taxon>
        <taxon>Kinetoplastea</taxon>
        <taxon>Metakinetoplastina</taxon>
        <taxon>Trypanosomatida</taxon>
        <taxon>Trypanosomatidae</taxon>
        <taxon>Novymonas</taxon>
    </lineage>
</organism>
<evidence type="ECO:0000259" key="2">
    <source>
        <dbReference type="PROSITE" id="PS50076"/>
    </source>
</evidence>
<protein>
    <submittedName>
        <fullName evidence="3">DnaJ domain containing protein</fullName>
    </submittedName>
</protein>
<dbReference type="Gene3D" id="1.10.287.110">
    <property type="entry name" value="DnaJ domain"/>
    <property type="match status" value="1"/>
</dbReference>
<feature type="compositionally biased region" description="Basic residues" evidence="1">
    <location>
        <begin position="424"/>
        <end position="438"/>
    </location>
</feature>
<dbReference type="InterPro" id="IPR036869">
    <property type="entry name" value="J_dom_sf"/>
</dbReference>
<evidence type="ECO:0000256" key="1">
    <source>
        <dbReference type="SAM" id="MobiDB-lite"/>
    </source>
</evidence>
<dbReference type="PROSITE" id="PS50076">
    <property type="entry name" value="DNAJ_2"/>
    <property type="match status" value="1"/>
</dbReference>